<proteinExistence type="predicted"/>
<organism evidence="9 10">
    <name type="scientific">Marssonina brunnea f. sp. multigermtubi (strain MB_m1)</name>
    <name type="common">Marssonina leaf spot fungus</name>
    <dbReference type="NCBI Taxonomy" id="1072389"/>
    <lineage>
        <taxon>Eukaryota</taxon>
        <taxon>Fungi</taxon>
        <taxon>Dikarya</taxon>
        <taxon>Ascomycota</taxon>
        <taxon>Pezizomycotina</taxon>
        <taxon>Leotiomycetes</taxon>
        <taxon>Helotiales</taxon>
        <taxon>Drepanopezizaceae</taxon>
        <taxon>Drepanopeziza</taxon>
    </lineage>
</organism>
<sequence>MATAARSTLSGAFFGAALVAAGVYSPSVILGQMQLKNFHMLKTFLAASATSAIAIILANRYRVSACKPRTPATLDLFGPLDGNILGGLLLGFGMALTGTCPGTLIPQLVAGVRSGPLVLLGGILGGILFSRFGKPLLGKVRDGNLVDRPTVFQRLKAKQENATAVYEAVCLAIIGSLNHYFPDRGSLLVPSAVGGTLIGLSQATCLMLTGNTLGISGAYEQLGDLFWWVEQSVLGGRRTPRPSIKATSFAIGTALGSWGLLKYLGIATPASSMDIGPMRAVFGGILLIFGSRTAGGCTSGHGISGMSQLSIASIVTVASMFGGGVALTALVG</sequence>
<dbReference type="PANTHER" id="PTHR30574">
    <property type="entry name" value="INNER MEMBRANE PROTEIN YEDE"/>
    <property type="match status" value="1"/>
</dbReference>
<feature type="transmembrane region" description="Helical" evidence="8">
    <location>
        <begin position="82"/>
        <end position="104"/>
    </location>
</feature>
<keyword evidence="6 8" id="KW-1133">Transmembrane helix</keyword>
<dbReference type="KEGG" id="mbe:MBM_05160"/>
<dbReference type="InParanoid" id="K1WUJ3"/>
<dbReference type="eggNOG" id="ENOG502RZM3">
    <property type="taxonomic scope" value="Eukaryota"/>
</dbReference>
<dbReference type="OrthoDB" id="10254418at2759"/>
<dbReference type="RefSeq" id="XP_007293049.1">
    <property type="nucleotide sequence ID" value="XM_007292987.1"/>
</dbReference>
<evidence type="ECO:0000313" key="10">
    <source>
        <dbReference type="Proteomes" id="UP000006753"/>
    </source>
</evidence>
<evidence type="ECO:0000256" key="7">
    <source>
        <dbReference type="ARBA" id="ARBA00023136"/>
    </source>
</evidence>
<dbReference type="GeneID" id="18761095"/>
<dbReference type="PANTHER" id="PTHR30574:SF1">
    <property type="entry name" value="SULPHUR TRANSPORT DOMAIN-CONTAINING PROTEIN"/>
    <property type="match status" value="1"/>
</dbReference>
<keyword evidence="4" id="KW-0997">Cell inner membrane</keyword>
<keyword evidence="5 8" id="KW-0812">Transmembrane</keyword>
<keyword evidence="7 8" id="KW-0472">Membrane</keyword>
<evidence type="ECO:0000256" key="1">
    <source>
        <dbReference type="ARBA" id="ARBA00004429"/>
    </source>
</evidence>
<dbReference type="Pfam" id="PF04143">
    <property type="entry name" value="Sulf_transp"/>
    <property type="match status" value="1"/>
</dbReference>
<dbReference type="EMBL" id="JH921438">
    <property type="protein sequence ID" value="EKD16691.1"/>
    <property type="molecule type" value="Genomic_DNA"/>
</dbReference>
<accession>K1WUJ3</accession>
<keyword evidence="2" id="KW-0813">Transport</keyword>
<reference evidence="9 10" key="1">
    <citation type="journal article" date="2012" name="BMC Genomics">
        <title>Sequencing the genome of Marssonina brunnea reveals fungus-poplar co-evolution.</title>
        <authorList>
            <person name="Zhu S."/>
            <person name="Cao Y.-Z."/>
            <person name="Jiang C."/>
            <person name="Tan B.-Y."/>
            <person name="Wang Z."/>
            <person name="Feng S."/>
            <person name="Zhang L."/>
            <person name="Su X.-H."/>
            <person name="Brejova B."/>
            <person name="Vinar T."/>
            <person name="Xu M."/>
            <person name="Wang M.-X."/>
            <person name="Zhang S.-G."/>
            <person name="Huang M.-R."/>
            <person name="Wu R."/>
            <person name="Zhou Y."/>
        </authorList>
    </citation>
    <scope>NUCLEOTIDE SEQUENCE [LARGE SCALE GENOMIC DNA]</scope>
    <source>
        <strain evidence="9 10">MB_m1</strain>
    </source>
</reference>
<dbReference type="OMA" id="RRSMIGI"/>
<evidence type="ECO:0000256" key="4">
    <source>
        <dbReference type="ARBA" id="ARBA00022519"/>
    </source>
</evidence>
<dbReference type="GO" id="GO:0005886">
    <property type="term" value="C:plasma membrane"/>
    <property type="evidence" value="ECO:0007669"/>
    <property type="project" value="UniProtKB-SubCell"/>
</dbReference>
<evidence type="ECO:0000256" key="6">
    <source>
        <dbReference type="ARBA" id="ARBA00022989"/>
    </source>
</evidence>
<dbReference type="Proteomes" id="UP000006753">
    <property type="component" value="Unassembled WGS sequence"/>
</dbReference>
<name>K1WUJ3_MARBU</name>
<evidence type="ECO:0000256" key="5">
    <source>
        <dbReference type="ARBA" id="ARBA00022692"/>
    </source>
</evidence>
<evidence type="ECO:0000256" key="2">
    <source>
        <dbReference type="ARBA" id="ARBA00022448"/>
    </source>
</evidence>
<keyword evidence="10" id="KW-1185">Reference proteome</keyword>
<dbReference type="HOGENOM" id="CLU_053006_0_0_1"/>
<feature type="transmembrane region" description="Helical" evidence="8">
    <location>
        <begin position="110"/>
        <end position="129"/>
    </location>
</feature>
<evidence type="ECO:0000256" key="8">
    <source>
        <dbReference type="SAM" id="Phobius"/>
    </source>
</evidence>
<dbReference type="InterPro" id="IPR007272">
    <property type="entry name" value="Sulf_transp_TsuA/YedE"/>
</dbReference>
<comment type="subcellular location">
    <subcellularLocation>
        <location evidence="1">Cell inner membrane</location>
        <topology evidence="1">Multi-pass membrane protein</topology>
    </subcellularLocation>
</comment>
<gene>
    <name evidence="9" type="ORF">MBM_05160</name>
</gene>
<evidence type="ECO:0000256" key="3">
    <source>
        <dbReference type="ARBA" id="ARBA00022475"/>
    </source>
</evidence>
<dbReference type="AlphaFoldDB" id="K1WUJ3"/>
<feature type="transmembrane region" description="Helical" evidence="8">
    <location>
        <begin position="309"/>
        <end position="331"/>
    </location>
</feature>
<feature type="transmembrane region" description="Helical" evidence="8">
    <location>
        <begin position="41"/>
        <end position="61"/>
    </location>
</feature>
<feature type="transmembrane region" description="Helical" evidence="8">
    <location>
        <begin position="278"/>
        <end position="297"/>
    </location>
</feature>
<feature type="transmembrane region" description="Helical" evidence="8">
    <location>
        <begin position="246"/>
        <end position="266"/>
    </location>
</feature>
<protein>
    <submittedName>
        <fullName evidence="9">YeeE/YedE family protein</fullName>
    </submittedName>
</protein>
<evidence type="ECO:0000313" key="9">
    <source>
        <dbReference type="EMBL" id="EKD16691.1"/>
    </source>
</evidence>
<keyword evidence="3" id="KW-1003">Cell membrane</keyword>